<comment type="subcellular location">
    <subcellularLocation>
        <location evidence="1">Membrane</location>
        <topology evidence="1">Multi-pass membrane protein</topology>
    </subcellularLocation>
</comment>
<evidence type="ECO:0000313" key="9">
    <source>
        <dbReference type="Proteomes" id="UP000678393"/>
    </source>
</evidence>
<feature type="transmembrane region" description="Helical" evidence="6">
    <location>
        <begin position="391"/>
        <end position="409"/>
    </location>
</feature>
<feature type="transmembrane region" description="Helical" evidence="6">
    <location>
        <begin position="12"/>
        <end position="34"/>
    </location>
</feature>
<dbReference type="AlphaFoldDB" id="A0A8S3YT26"/>
<reference evidence="8" key="1">
    <citation type="submission" date="2021-04" db="EMBL/GenBank/DDBJ databases">
        <authorList>
            <consortium name="Molecular Ecology Group"/>
        </authorList>
    </citation>
    <scope>NUCLEOTIDE SEQUENCE</scope>
</reference>
<dbReference type="InterPro" id="IPR004680">
    <property type="entry name" value="Cit_transptr-like_dom"/>
</dbReference>
<dbReference type="Pfam" id="PF03600">
    <property type="entry name" value="CitMHS"/>
    <property type="match status" value="1"/>
</dbReference>
<feature type="transmembrane region" description="Helical" evidence="6">
    <location>
        <begin position="352"/>
        <end position="371"/>
    </location>
</feature>
<keyword evidence="9" id="KW-1185">Reference proteome</keyword>
<keyword evidence="3 6" id="KW-0812">Transmembrane</keyword>
<name>A0A8S3YT26_9EUPU</name>
<feature type="transmembrane region" description="Helical" evidence="6">
    <location>
        <begin position="421"/>
        <end position="448"/>
    </location>
</feature>
<feature type="transmembrane region" description="Helical" evidence="6">
    <location>
        <begin position="264"/>
        <end position="285"/>
    </location>
</feature>
<evidence type="ECO:0000256" key="2">
    <source>
        <dbReference type="ARBA" id="ARBA00022448"/>
    </source>
</evidence>
<accession>A0A8S3YT26</accession>
<feature type="transmembrane region" description="Helical" evidence="6">
    <location>
        <begin position="46"/>
        <end position="75"/>
    </location>
</feature>
<dbReference type="PROSITE" id="PS01271">
    <property type="entry name" value="NA_SULFATE"/>
    <property type="match status" value="1"/>
</dbReference>
<feature type="transmembrane region" description="Helical" evidence="6">
    <location>
        <begin position="468"/>
        <end position="490"/>
    </location>
</feature>
<dbReference type="OrthoDB" id="6493944at2759"/>
<proteinExistence type="predicted"/>
<evidence type="ECO:0000256" key="3">
    <source>
        <dbReference type="ARBA" id="ARBA00022692"/>
    </source>
</evidence>
<feature type="domain" description="Citrate transporter-like" evidence="7">
    <location>
        <begin position="55"/>
        <end position="428"/>
    </location>
</feature>
<dbReference type="GO" id="GO:0022857">
    <property type="term" value="F:transmembrane transporter activity"/>
    <property type="evidence" value="ECO:0007669"/>
    <property type="project" value="TreeGrafter"/>
</dbReference>
<keyword evidence="4 6" id="KW-1133">Transmembrane helix</keyword>
<evidence type="ECO:0000313" key="8">
    <source>
        <dbReference type="EMBL" id="CAG5120254.1"/>
    </source>
</evidence>
<dbReference type="Proteomes" id="UP000678393">
    <property type="component" value="Unassembled WGS sequence"/>
</dbReference>
<feature type="transmembrane region" description="Helical" evidence="6">
    <location>
        <begin position="305"/>
        <end position="326"/>
    </location>
</feature>
<keyword evidence="5 6" id="KW-0472">Membrane</keyword>
<dbReference type="EMBL" id="CAJHNH020000864">
    <property type="protein sequence ID" value="CAG5120254.1"/>
    <property type="molecule type" value="Genomic_DNA"/>
</dbReference>
<evidence type="ECO:0000256" key="5">
    <source>
        <dbReference type="ARBA" id="ARBA00023136"/>
    </source>
</evidence>
<dbReference type="GO" id="GO:0005886">
    <property type="term" value="C:plasma membrane"/>
    <property type="evidence" value="ECO:0007669"/>
    <property type="project" value="TreeGrafter"/>
</dbReference>
<feature type="transmembrane region" description="Helical" evidence="6">
    <location>
        <begin position="87"/>
        <end position="108"/>
    </location>
</feature>
<dbReference type="CDD" id="cd01115">
    <property type="entry name" value="SLC13_permease"/>
    <property type="match status" value="1"/>
</dbReference>
<dbReference type="PANTHER" id="PTHR10283:SF82">
    <property type="entry name" value="SOLUTE CARRIER FAMILY 13 MEMBER 2"/>
    <property type="match status" value="1"/>
</dbReference>
<comment type="caution">
    <text evidence="8">The sequence shown here is derived from an EMBL/GenBank/DDBJ whole genome shotgun (WGS) entry which is preliminary data.</text>
</comment>
<evidence type="ECO:0000256" key="6">
    <source>
        <dbReference type="SAM" id="Phobius"/>
    </source>
</evidence>
<organism evidence="8 9">
    <name type="scientific">Candidula unifasciata</name>
    <dbReference type="NCBI Taxonomy" id="100452"/>
    <lineage>
        <taxon>Eukaryota</taxon>
        <taxon>Metazoa</taxon>
        <taxon>Spiralia</taxon>
        <taxon>Lophotrochozoa</taxon>
        <taxon>Mollusca</taxon>
        <taxon>Gastropoda</taxon>
        <taxon>Heterobranchia</taxon>
        <taxon>Euthyneura</taxon>
        <taxon>Panpulmonata</taxon>
        <taxon>Eupulmonata</taxon>
        <taxon>Stylommatophora</taxon>
        <taxon>Helicina</taxon>
        <taxon>Helicoidea</taxon>
        <taxon>Geomitridae</taxon>
        <taxon>Candidula</taxon>
    </lineage>
</organism>
<evidence type="ECO:0000256" key="1">
    <source>
        <dbReference type="ARBA" id="ARBA00004141"/>
    </source>
</evidence>
<evidence type="ECO:0000259" key="7">
    <source>
        <dbReference type="Pfam" id="PF03600"/>
    </source>
</evidence>
<dbReference type="PANTHER" id="PTHR10283">
    <property type="entry name" value="SOLUTE CARRIER FAMILY 13 MEMBER"/>
    <property type="match status" value="1"/>
</dbReference>
<gene>
    <name evidence="8" type="ORF">CUNI_LOCUS5812</name>
</gene>
<dbReference type="InterPro" id="IPR031312">
    <property type="entry name" value="Na/sul_symport_CS"/>
</dbReference>
<keyword evidence="2" id="KW-0813">Transport</keyword>
<sequence length="514" mass="56305">MTTVYRVLKGLWATRRLTVTILVIVLLLPVIYEISGAEMQESAKRCLYVMLVMALLWLTEALPIPVTALVPLVMFPMTGVMSASLTSAAYISDTTMLFLGGLIVAVAVEECHLHKRIAMLVIMLIGSDPKWMMAGLMLPTWFLSMWISNTATASMMIPIAEAVLLQIKTVNDESQECDEGSEKTTKSQKKEDSSESSSYIRLCRGLTLCIAYAANIGGIATLTGTPPNLILKGMADEGCCTHNKKQGLAMKKVIKEEWVKLGKITMAEIEVLILFIVLAVLWISRDPKESPGWTGWFIKDSVSDSTAAMLIALLLFTLPAKIPNLLCWYKEERTNEPVWTPLLTWEQVNKKLPWGVIILLGGGFALAKGVQKSHLDQWLALKLQGLGSLDPWVLNLVLCLIVATITEVTSNSATATLLMPILANLGISVGISPLYLMVSAAIATSFAFMLPVATPPNAIVFTYGYVRVIDMATVGIFMNIIAVAVLTLAVNTWGKSVYGFDDIEPYFQKPHILT</sequence>
<evidence type="ECO:0000256" key="4">
    <source>
        <dbReference type="ARBA" id="ARBA00022989"/>
    </source>
</evidence>
<protein>
    <recommendedName>
        <fullName evidence="7">Citrate transporter-like domain-containing protein</fullName>
    </recommendedName>
</protein>